<evidence type="ECO:0000256" key="1">
    <source>
        <dbReference type="SAM" id="MobiDB-lite"/>
    </source>
</evidence>
<dbReference type="RefSeq" id="WP_183400368.1">
    <property type="nucleotide sequence ID" value="NZ_JACIDS010000004.1"/>
</dbReference>
<gene>
    <name evidence="2" type="ORF">GGR25_003123</name>
</gene>
<feature type="compositionally biased region" description="Basic and acidic residues" evidence="1">
    <location>
        <begin position="33"/>
        <end position="51"/>
    </location>
</feature>
<sequence length="94" mass="10715">MKSSATSALHARVLLARTLREEAARRRRTKYVGGREHADLHHERGESDAAQKGRFAAAIDARHHDEGRLSADMLLPITAVPFLRWQRSRQQILH</sequence>
<proteinExistence type="predicted"/>
<dbReference type="Proteomes" id="UP000553963">
    <property type="component" value="Unassembled WGS sequence"/>
</dbReference>
<dbReference type="AlphaFoldDB" id="A0A840AUD7"/>
<feature type="region of interest" description="Disordered" evidence="1">
    <location>
        <begin position="25"/>
        <end position="52"/>
    </location>
</feature>
<keyword evidence="3" id="KW-1185">Reference proteome</keyword>
<evidence type="ECO:0000313" key="3">
    <source>
        <dbReference type="Proteomes" id="UP000553963"/>
    </source>
</evidence>
<dbReference type="EMBL" id="JACIDS010000004">
    <property type="protein sequence ID" value="MBB3932065.1"/>
    <property type="molecule type" value="Genomic_DNA"/>
</dbReference>
<reference evidence="2 3" key="1">
    <citation type="submission" date="2020-08" db="EMBL/GenBank/DDBJ databases">
        <title>Genomic Encyclopedia of Type Strains, Phase IV (KMG-IV): sequencing the most valuable type-strain genomes for metagenomic binning, comparative biology and taxonomic classification.</title>
        <authorList>
            <person name="Goeker M."/>
        </authorList>
    </citation>
    <scope>NUCLEOTIDE SEQUENCE [LARGE SCALE GENOMIC DNA]</scope>
    <source>
        <strain evidence="2 3">DSM 25966</strain>
    </source>
</reference>
<protein>
    <submittedName>
        <fullName evidence="2">Putative membrane protein YqiK</fullName>
    </submittedName>
</protein>
<organism evidence="2 3">
    <name type="scientific">Kaistia hirudinis</name>
    <dbReference type="NCBI Taxonomy" id="1293440"/>
    <lineage>
        <taxon>Bacteria</taxon>
        <taxon>Pseudomonadati</taxon>
        <taxon>Pseudomonadota</taxon>
        <taxon>Alphaproteobacteria</taxon>
        <taxon>Hyphomicrobiales</taxon>
        <taxon>Kaistiaceae</taxon>
        <taxon>Kaistia</taxon>
    </lineage>
</organism>
<name>A0A840AUD7_9HYPH</name>
<accession>A0A840AUD7</accession>
<comment type="caution">
    <text evidence="2">The sequence shown here is derived from an EMBL/GenBank/DDBJ whole genome shotgun (WGS) entry which is preliminary data.</text>
</comment>
<evidence type="ECO:0000313" key="2">
    <source>
        <dbReference type="EMBL" id="MBB3932065.1"/>
    </source>
</evidence>